<keyword evidence="1 4" id="KW-0645">Protease</keyword>
<feature type="active site" evidence="4">
    <location>
        <position position="174"/>
    </location>
</feature>
<dbReference type="GO" id="GO:0004198">
    <property type="term" value="F:calcium-dependent cysteine-type endopeptidase activity"/>
    <property type="evidence" value="ECO:0007669"/>
    <property type="project" value="InterPro"/>
</dbReference>
<name>X6MSI7_RETFI</name>
<dbReference type="EMBL" id="ASPP01017630">
    <property type="protein sequence ID" value="ETO16918.1"/>
    <property type="molecule type" value="Genomic_DNA"/>
</dbReference>
<dbReference type="Proteomes" id="UP000023152">
    <property type="component" value="Unassembled WGS sequence"/>
</dbReference>
<dbReference type="PANTHER" id="PTHR46143:SF1">
    <property type="entry name" value="CALPAIN-7"/>
    <property type="match status" value="1"/>
</dbReference>
<dbReference type="OMA" id="HVESQRF"/>
<feature type="active site" evidence="4">
    <location>
        <position position="6"/>
    </location>
</feature>
<evidence type="ECO:0000256" key="3">
    <source>
        <dbReference type="ARBA" id="ARBA00022807"/>
    </source>
</evidence>
<dbReference type="InterPro" id="IPR001300">
    <property type="entry name" value="Peptidase_C2_calpain_cat"/>
</dbReference>
<keyword evidence="7" id="KW-1185">Reference proteome</keyword>
<proteinExistence type="predicted"/>
<feature type="active site" evidence="4">
    <location>
        <position position="194"/>
    </location>
</feature>
<dbReference type="OrthoDB" id="167576at2759"/>
<feature type="non-terminal residue" evidence="6">
    <location>
        <position position="1"/>
    </location>
</feature>
<keyword evidence="2 4" id="KW-0378">Hydrolase</keyword>
<evidence type="ECO:0000313" key="6">
    <source>
        <dbReference type="EMBL" id="ETO16918.1"/>
    </source>
</evidence>
<organism evidence="6 7">
    <name type="scientific">Reticulomyxa filosa</name>
    <dbReference type="NCBI Taxonomy" id="46433"/>
    <lineage>
        <taxon>Eukaryota</taxon>
        <taxon>Sar</taxon>
        <taxon>Rhizaria</taxon>
        <taxon>Retaria</taxon>
        <taxon>Foraminifera</taxon>
        <taxon>Monothalamids</taxon>
        <taxon>Reticulomyxidae</taxon>
        <taxon>Reticulomyxa</taxon>
    </lineage>
</organism>
<dbReference type="InterPro" id="IPR051297">
    <property type="entry name" value="PalB/RIM13"/>
</dbReference>
<dbReference type="AlphaFoldDB" id="X6MSI7"/>
<gene>
    <name evidence="6" type="ORF">RFI_20419</name>
</gene>
<evidence type="ECO:0000256" key="1">
    <source>
        <dbReference type="ARBA" id="ARBA00022670"/>
    </source>
</evidence>
<dbReference type="Pfam" id="PF00648">
    <property type="entry name" value="Peptidase_C2"/>
    <property type="match status" value="1"/>
</dbReference>
<dbReference type="SMART" id="SM00230">
    <property type="entry name" value="CysPc"/>
    <property type="match status" value="1"/>
</dbReference>
<sequence>TLITDCSFVSSITVTALFERSFRKQLITAILFPQNAKGEPVISPNGKYVVRLFLNGCFRKVEIDDYLPVSKAGQLLCSYSTDPNEFWVSLLEKAFLKVMGGYDFPGSTSCEDLHVLTGWIPERVGFHDNTGDLNVETLFFRLESGQEHGDCLITVASKEMSDEQADRVGLVSSHAYAVLRVVHVESQRFLLIKNPWAQKRWKGFIFNFYICDVYVYVYV</sequence>
<dbReference type="SUPFAM" id="SSF54001">
    <property type="entry name" value="Cysteine proteinases"/>
    <property type="match status" value="1"/>
</dbReference>
<comment type="caution">
    <text evidence="6">The sequence shown here is derived from an EMBL/GenBank/DDBJ whole genome shotgun (WGS) entry which is preliminary data.</text>
</comment>
<dbReference type="PANTHER" id="PTHR46143">
    <property type="entry name" value="CALPAIN-7"/>
    <property type="match status" value="1"/>
</dbReference>
<accession>X6MSI7</accession>
<dbReference type="PROSITE" id="PS50203">
    <property type="entry name" value="CALPAIN_CAT"/>
    <property type="match status" value="1"/>
</dbReference>
<feature type="domain" description="Calpain catalytic" evidence="5">
    <location>
        <begin position="1"/>
        <end position="203"/>
    </location>
</feature>
<keyword evidence="3 4" id="KW-0788">Thiol protease</keyword>
<evidence type="ECO:0000256" key="4">
    <source>
        <dbReference type="PROSITE-ProRule" id="PRU00239"/>
    </source>
</evidence>
<evidence type="ECO:0000259" key="5">
    <source>
        <dbReference type="PROSITE" id="PS50203"/>
    </source>
</evidence>
<dbReference type="Gene3D" id="3.90.70.10">
    <property type="entry name" value="Cysteine proteinases"/>
    <property type="match status" value="1"/>
</dbReference>
<evidence type="ECO:0000313" key="7">
    <source>
        <dbReference type="Proteomes" id="UP000023152"/>
    </source>
</evidence>
<reference evidence="6 7" key="1">
    <citation type="journal article" date="2013" name="Curr. Biol.">
        <title>The Genome of the Foraminiferan Reticulomyxa filosa.</title>
        <authorList>
            <person name="Glockner G."/>
            <person name="Hulsmann N."/>
            <person name="Schleicher M."/>
            <person name="Noegel A.A."/>
            <person name="Eichinger L."/>
            <person name="Gallinger C."/>
            <person name="Pawlowski J."/>
            <person name="Sierra R."/>
            <person name="Euteneuer U."/>
            <person name="Pillet L."/>
            <person name="Moustafa A."/>
            <person name="Platzer M."/>
            <person name="Groth M."/>
            <person name="Szafranski K."/>
            <person name="Schliwa M."/>
        </authorList>
    </citation>
    <scope>NUCLEOTIDE SEQUENCE [LARGE SCALE GENOMIC DNA]</scope>
</reference>
<evidence type="ECO:0000256" key="2">
    <source>
        <dbReference type="ARBA" id="ARBA00022801"/>
    </source>
</evidence>
<dbReference type="InterPro" id="IPR038765">
    <property type="entry name" value="Papain-like_cys_pep_sf"/>
</dbReference>
<dbReference type="GO" id="GO:0006508">
    <property type="term" value="P:proteolysis"/>
    <property type="evidence" value="ECO:0007669"/>
    <property type="project" value="UniProtKB-KW"/>
</dbReference>
<protein>
    <recommendedName>
        <fullName evidence="5">Calpain catalytic domain-containing protein</fullName>
    </recommendedName>
</protein>